<keyword evidence="3" id="KW-1185">Reference proteome</keyword>
<organism evidence="2 3">
    <name type="scientific">Cryptococcus amylolentus CBS 6039</name>
    <dbReference type="NCBI Taxonomy" id="1295533"/>
    <lineage>
        <taxon>Eukaryota</taxon>
        <taxon>Fungi</taxon>
        <taxon>Dikarya</taxon>
        <taxon>Basidiomycota</taxon>
        <taxon>Agaricomycotina</taxon>
        <taxon>Tremellomycetes</taxon>
        <taxon>Tremellales</taxon>
        <taxon>Cryptococcaceae</taxon>
        <taxon>Cryptococcus</taxon>
    </lineage>
</organism>
<protein>
    <submittedName>
        <fullName evidence="2">Uncharacterized protein</fullName>
    </submittedName>
</protein>
<name>A0A1E3I335_9TREE</name>
<dbReference type="AlphaFoldDB" id="A0A1E3I335"/>
<reference evidence="2 3" key="1">
    <citation type="submission" date="2016-06" db="EMBL/GenBank/DDBJ databases">
        <title>Evolution of pathogenesis and genome organization in the Tremellales.</title>
        <authorList>
            <person name="Cuomo C."/>
            <person name="Litvintseva A."/>
            <person name="Heitman J."/>
            <person name="Chen Y."/>
            <person name="Sun S."/>
            <person name="Springer D."/>
            <person name="Dromer F."/>
            <person name="Young S."/>
            <person name="Zeng Q."/>
            <person name="Chapman S."/>
            <person name="Gujja S."/>
            <person name="Saif S."/>
            <person name="Birren B."/>
        </authorList>
    </citation>
    <scope>NUCLEOTIDE SEQUENCE [LARGE SCALE GENOMIC DNA]</scope>
    <source>
        <strain evidence="2 3">CBS 6039</strain>
    </source>
</reference>
<comment type="caution">
    <text evidence="2">The sequence shown here is derived from an EMBL/GenBank/DDBJ whole genome shotgun (WGS) entry which is preliminary data.</text>
</comment>
<feature type="region of interest" description="Disordered" evidence="1">
    <location>
        <begin position="34"/>
        <end position="56"/>
    </location>
</feature>
<proteinExistence type="predicted"/>
<sequence length="123" mass="13424">MADLISSAFEHHNTHPDQSIKSVTREFDVPSSALHGRISGKHPSNADSQRVTPSPFPALRQPMLTQAVGRLRLLDLKELPALAIRVEGVFAGYAVVEGGGRDIELSCHRLYALIGVRVVMLKC</sequence>
<gene>
    <name evidence="2" type="ORF">L202_02553</name>
</gene>
<evidence type="ECO:0000313" key="3">
    <source>
        <dbReference type="Proteomes" id="UP000094065"/>
    </source>
</evidence>
<dbReference type="EMBL" id="AWGJ01000003">
    <property type="protein sequence ID" value="ODN82271.1"/>
    <property type="molecule type" value="Genomic_DNA"/>
</dbReference>
<dbReference type="RefSeq" id="XP_018996590.1">
    <property type="nucleotide sequence ID" value="XM_019136187.1"/>
</dbReference>
<dbReference type="Proteomes" id="UP000094065">
    <property type="component" value="Unassembled WGS sequence"/>
</dbReference>
<accession>A0A1E3I335</accession>
<evidence type="ECO:0000256" key="1">
    <source>
        <dbReference type="SAM" id="MobiDB-lite"/>
    </source>
</evidence>
<dbReference type="GeneID" id="30153862"/>
<dbReference type="OrthoDB" id="3435302at2759"/>
<evidence type="ECO:0000313" key="2">
    <source>
        <dbReference type="EMBL" id="ODN82271.1"/>
    </source>
</evidence>